<feature type="domain" description="Nudix hydrolase" evidence="3">
    <location>
        <begin position="72"/>
        <end position="202"/>
    </location>
</feature>
<keyword evidence="2" id="KW-0378">Hydrolase</keyword>
<gene>
    <name evidence="4" type="ORF">IAC87_08115</name>
</gene>
<comment type="cofactor">
    <cofactor evidence="1">
        <name>Mg(2+)</name>
        <dbReference type="ChEBI" id="CHEBI:18420"/>
    </cofactor>
</comment>
<reference evidence="4" key="2">
    <citation type="journal article" date="2021" name="PeerJ">
        <title>Extensive microbial diversity within the chicken gut microbiome revealed by metagenomics and culture.</title>
        <authorList>
            <person name="Gilroy R."/>
            <person name="Ravi A."/>
            <person name="Getino M."/>
            <person name="Pursley I."/>
            <person name="Horton D.L."/>
            <person name="Alikhan N.F."/>
            <person name="Baker D."/>
            <person name="Gharbi K."/>
            <person name="Hall N."/>
            <person name="Watson M."/>
            <person name="Adriaenssens E.M."/>
            <person name="Foster-Nyarko E."/>
            <person name="Jarju S."/>
            <person name="Secka A."/>
            <person name="Antonio M."/>
            <person name="Oren A."/>
            <person name="Chaudhuri R.R."/>
            <person name="La Ragione R."/>
            <person name="Hildebrand F."/>
            <person name="Pallen M.J."/>
        </authorList>
    </citation>
    <scope>NUCLEOTIDE SEQUENCE</scope>
    <source>
        <strain evidence="4">B3-2255</strain>
    </source>
</reference>
<accession>A0A9D9J1D5</accession>
<dbReference type="Proteomes" id="UP000823772">
    <property type="component" value="Unassembled WGS sequence"/>
</dbReference>
<dbReference type="InterPro" id="IPR000086">
    <property type="entry name" value="NUDIX_hydrolase_dom"/>
</dbReference>
<dbReference type="AlphaFoldDB" id="A0A9D9J1D5"/>
<name>A0A9D9J1D5_9BACT</name>
<dbReference type="EMBL" id="JADILY010000172">
    <property type="protein sequence ID" value="MBO8482490.1"/>
    <property type="molecule type" value="Genomic_DNA"/>
</dbReference>
<dbReference type="SUPFAM" id="SSF55811">
    <property type="entry name" value="Nudix"/>
    <property type="match status" value="1"/>
</dbReference>
<evidence type="ECO:0000313" key="4">
    <source>
        <dbReference type="EMBL" id="MBO8482490.1"/>
    </source>
</evidence>
<dbReference type="Pfam" id="PF00293">
    <property type="entry name" value="NUDIX"/>
    <property type="match status" value="1"/>
</dbReference>
<evidence type="ECO:0000256" key="2">
    <source>
        <dbReference type="ARBA" id="ARBA00022801"/>
    </source>
</evidence>
<comment type="caution">
    <text evidence="4">The sequence shown here is derived from an EMBL/GenBank/DDBJ whole genome shotgun (WGS) entry which is preliminary data.</text>
</comment>
<dbReference type="Gene3D" id="3.90.79.10">
    <property type="entry name" value="Nucleoside Triphosphate Pyrophosphohydrolase"/>
    <property type="match status" value="1"/>
</dbReference>
<sequence>MFKVYFENRAIIICGEDDNFPEDANAVILRLNGNKDFRETVRLFENGNGLERLYIPAKEPEKLFNRFRKEFSEIDAGGGLVENRRGDYLMIYRNGLWDLPKGKREKGEKRKATALREVREETGLREISPGGLICVTHHCYRWKGQGELIMKHTYWYRMTYTAPIELIPQTEEDITKATWIAKSTLPSFLTNTYPSITEVFREAGII</sequence>
<protein>
    <submittedName>
        <fullName evidence="4">NUDIX domain-containing protein</fullName>
    </submittedName>
</protein>
<dbReference type="InterPro" id="IPR015797">
    <property type="entry name" value="NUDIX_hydrolase-like_dom_sf"/>
</dbReference>
<dbReference type="PANTHER" id="PTHR43046">
    <property type="entry name" value="GDP-MANNOSE MANNOSYL HYDROLASE"/>
    <property type="match status" value="1"/>
</dbReference>
<dbReference type="GO" id="GO:0016787">
    <property type="term" value="F:hydrolase activity"/>
    <property type="evidence" value="ECO:0007669"/>
    <property type="project" value="UniProtKB-KW"/>
</dbReference>
<evidence type="ECO:0000259" key="3">
    <source>
        <dbReference type="PROSITE" id="PS51462"/>
    </source>
</evidence>
<dbReference type="PROSITE" id="PS51462">
    <property type="entry name" value="NUDIX"/>
    <property type="match status" value="1"/>
</dbReference>
<dbReference type="CDD" id="cd03673">
    <property type="entry name" value="NUDIX_Ap6A_hydrolase"/>
    <property type="match status" value="1"/>
</dbReference>
<evidence type="ECO:0000313" key="5">
    <source>
        <dbReference type="Proteomes" id="UP000823772"/>
    </source>
</evidence>
<evidence type="ECO:0000256" key="1">
    <source>
        <dbReference type="ARBA" id="ARBA00001946"/>
    </source>
</evidence>
<reference evidence="4" key="1">
    <citation type="submission" date="2020-10" db="EMBL/GenBank/DDBJ databases">
        <authorList>
            <person name="Gilroy R."/>
        </authorList>
    </citation>
    <scope>NUCLEOTIDE SEQUENCE</scope>
    <source>
        <strain evidence="4">B3-2255</strain>
    </source>
</reference>
<dbReference type="InterPro" id="IPR020084">
    <property type="entry name" value="NUDIX_hydrolase_CS"/>
</dbReference>
<dbReference type="PANTHER" id="PTHR43046:SF14">
    <property type="entry name" value="MUTT_NUDIX FAMILY PROTEIN"/>
    <property type="match status" value="1"/>
</dbReference>
<dbReference type="PROSITE" id="PS00893">
    <property type="entry name" value="NUDIX_BOX"/>
    <property type="match status" value="1"/>
</dbReference>
<organism evidence="4 5">
    <name type="scientific">Candidatus Merdivivens faecigallinarum</name>
    <dbReference type="NCBI Taxonomy" id="2840871"/>
    <lineage>
        <taxon>Bacteria</taxon>
        <taxon>Pseudomonadati</taxon>
        <taxon>Bacteroidota</taxon>
        <taxon>Bacteroidia</taxon>
        <taxon>Bacteroidales</taxon>
        <taxon>Muribaculaceae</taxon>
        <taxon>Muribaculaceae incertae sedis</taxon>
        <taxon>Candidatus Merdivivens</taxon>
    </lineage>
</organism>
<proteinExistence type="predicted"/>